<sequence length="942" mass="103699">MTSKGGKKGAKKNSVKTPAAVEKVIDTSIKVDQGNGHDMFDPLDDRNLAMLSPSKIDWIDHEDVVDGESFLEAAVGQNGSPANYNYQRSSNENSVKGRRVKPQQATESTFLSSVAETVTEVFPQNQSSSQTTNEQVLWVKIEKYKFDLKGSTTSHVIIFGLARGYQIWIVLDNGDVEEIVSERQGPLKIGHLLPYYPEPLYSSINSIDRFAEARPLMAMVEAYSPTPDIQFCHISFMSFITAKIILKIDFDAPICDVQSSSKCVLVLFANRITILDQLTLSVQHNINNITIGNVLTTANTTDLAGCLPAVAITGTFVAYVDQSLNKDFQSVGGAVIPDDSNSYSSQVLSATTKTISKTMGYFTGTGSNAKSAPKTINNQFGVVTIIDVAKMSPIDATVQKASDYTIAHFVAHVEPIGFVAFAPGTSLLVTSPISSTAFNLFNINIHPSSCVLTNVEHLYTLTRGSSSAKVIDYSFSQDSRWLLITTNHETSHLFAINSYGGPVTHRTHSGILVNKESKFSVTSGMLNHSAAIVSRTKQTLANTYKEHPSYLRHGNVTKTVINPRVQPISLPIPLATSAKIKTKLFSAESISTWTTDNTFIDLAAMSKTSKGGGESFARKFDNYRKIATQFVTSFKHQNQDVKNEKNVQHFTNLNQSLLVANVDGTLTEYVMYLQEETNHSNSSSASASYNPLSEYFSSSPKSTTLNFITQAISGDQKSSAQNNRIHLDPTLKIEATPTMQWLLQRKKSCVDVRLPLHENNPFYSKLMAIKYGKKEVKRPDSSHIAEWHQNIEATSYSGPHRRIWLGPQFTFGNIVSSNQHSAVDLYNPKNESNNGSGSHKSIPIVFSKDNSKTGYNINGEKIQDMATASIVCSSSFVYNKSANSYSKEVQDSLEEAMRELPPKKYRVEQEVRTESRTLHHSSASSSDHSLSDGVGDLSQMDM</sequence>
<accession>A0AC35TN48</accession>
<organism evidence="1 2">
    <name type="scientific">Rhabditophanes sp. KR3021</name>
    <dbReference type="NCBI Taxonomy" id="114890"/>
    <lineage>
        <taxon>Eukaryota</taxon>
        <taxon>Metazoa</taxon>
        <taxon>Ecdysozoa</taxon>
        <taxon>Nematoda</taxon>
        <taxon>Chromadorea</taxon>
        <taxon>Rhabditida</taxon>
        <taxon>Tylenchina</taxon>
        <taxon>Panagrolaimomorpha</taxon>
        <taxon>Strongyloidoidea</taxon>
        <taxon>Alloionematidae</taxon>
        <taxon>Rhabditophanes</taxon>
    </lineage>
</organism>
<proteinExistence type="predicted"/>
<evidence type="ECO:0000313" key="1">
    <source>
        <dbReference type="Proteomes" id="UP000095286"/>
    </source>
</evidence>
<dbReference type="Proteomes" id="UP000095286">
    <property type="component" value="Unplaced"/>
</dbReference>
<dbReference type="WBParaSite" id="RSKR_0000212700.1">
    <property type="protein sequence ID" value="RSKR_0000212700.1"/>
    <property type="gene ID" value="RSKR_0000212700"/>
</dbReference>
<name>A0AC35TN48_9BILA</name>
<evidence type="ECO:0000313" key="2">
    <source>
        <dbReference type="WBParaSite" id="RSKR_0000212700.1"/>
    </source>
</evidence>
<reference evidence="2" key="1">
    <citation type="submission" date="2016-11" db="UniProtKB">
        <authorList>
            <consortium name="WormBaseParasite"/>
        </authorList>
    </citation>
    <scope>IDENTIFICATION</scope>
    <source>
        <strain evidence="2">KR3021</strain>
    </source>
</reference>
<protein>
    <submittedName>
        <fullName evidence="2">BCAS3 domain-containing protein</fullName>
    </submittedName>
</protein>